<dbReference type="InterPro" id="IPR002885">
    <property type="entry name" value="PPR_rpt"/>
</dbReference>
<dbReference type="InterPro" id="IPR046848">
    <property type="entry name" value="E_motif"/>
</dbReference>
<protein>
    <submittedName>
        <fullName evidence="4">Pentatricopeptide repeat-containing protein</fullName>
    </submittedName>
</protein>
<feature type="repeat" description="PPR" evidence="3">
    <location>
        <begin position="325"/>
        <end position="359"/>
    </location>
</feature>
<evidence type="ECO:0000313" key="4">
    <source>
        <dbReference type="EMBL" id="KAF7811198.1"/>
    </source>
</evidence>
<evidence type="ECO:0000256" key="3">
    <source>
        <dbReference type="PROSITE-ProRule" id="PRU00708"/>
    </source>
</evidence>
<dbReference type="OrthoDB" id="185373at2759"/>
<dbReference type="InterPro" id="IPR046960">
    <property type="entry name" value="PPR_At4g14850-like_plant"/>
</dbReference>
<proteinExistence type="inferred from homology"/>
<dbReference type="PROSITE" id="PS51375">
    <property type="entry name" value="PPR"/>
    <property type="match status" value="7"/>
</dbReference>
<dbReference type="Proteomes" id="UP000634136">
    <property type="component" value="Unassembled WGS sequence"/>
</dbReference>
<name>A0A834SX47_9FABA</name>
<dbReference type="GO" id="GO:0009451">
    <property type="term" value="P:RNA modification"/>
    <property type="evidence" value="ECO:0007669"/>
    <property type="project" value="InterPro"/>
</dbReference>
<dbReference type="FunFam" id="1.25.40.10:FF:000196">
    <property type="entry name" value="Pentatricopeptide repeat-containing protein At4g14850"/>
    <property type="match status" value="1"/>
</dbReference>
<organism evidence="4 5">
    <name type="scientific">Senna tora</name>
    <dbReference type="NCBI Taxonomy" id="362788"/>
    <lineage>
        <taxon>Eukaryota</taxon>
        <taxon>Viridiplantae</taxon>
        <taxon>Streptophyta</taxon>
        <taxon>Embryophyta</taxon>
        <taxon>Tracheophyta</taxon>
        <taxon>Spermatophyta</taxon>
        <taxon>Magnoliopsida</taxon>
        <taxon>eudicotyledons</taxon>
        <taxon>Gunneridae</taxon>
        <taxon>Pentapetalae</taxon>
        <taxon>rosids</taxon>
        <taxon>fabids</taxon>
        <taxon>Fabales</taxon>
        <taxon>Fabaceae</taxon>
        <taxon>Caesalpinioideae</taxon>
        <taxon>Cassia clade</taxon>
        <taxon>Senna</taxon>
    </lineage>
</organism>
<dbReference type="GO" id="GO:0003723">
    <property type="term" value="F:RNA binding"/>
    <property type="evidence" value="ECO:0007669"/>
    <property type="project" value="InterPro"/>
</dbReference>
<evidence type="ECO:0000256" key="2">
    <source>
        <dbReference type="ARBA" id="ARBA00061659"/>
    </source>
</evidence>
<dbReference type="SUPFAM" id="SSF48452">
    <property type="entry name" value="TPR-like"/>
    <property type="match status" value="1"/>
</dbReference>
<keyword evidence="1" id="KW-0677">Repeat</keyword>
<dbReference type="Pfam" id="PF01535">
    <property type="entry name" value="PPR"/>
    <property type="match status" value="5"/>
</dbReference>
<feature type="repeat" description="PPR" evidence="3">
    <location>
        <begin position="224"/>
        <end position="258"/>
    </location>
</feature>
<dbReference type="NCBIfam" id="TIGR00756">
    <property type="entry name" value="PPR"/>
    <property type="match status" value="7"/>
</dbReference>
<accession>A0A834SX47</accession>
<dbReference type="EMBL" id="JAAIUW010000010">
    <property type="protein sequence ID" value="KAF7811198.1"/>
    <property type="molecule type" value="Genomic_DNA"/>
</dbReference>
<dbReference type="InterPro" id="IPR011990">
    <property type="entry name" value="TPR-like_helical_dom_sf"/>
</dbReference>
<dbReference type="Gene3D" id="1.25.40.10">
    <property type="entry name" value="Tetratricopeptide repeat domain"/>
    <property type="match status" value="5"/>
</dbReference>
<feature type="repeat" description="PPR" evidence="3">
    <location>
        <begin position="527"/>
        <end position="561"/>
    </location>
</feature>
<evidence type="ECO:0000256" key="1">
    <source>
        <dbReference type="ARBA" id="ARBA00022737"/>
    </source>
</evidence>
<comment type="similarity">
    <text evidence="2">Belongs to the PPR family. PCMP-E subfamily.</text>
</comment>
<dbReference type="FunFam" id="1.25.40.10:FF:000436">
    <property type="entry name" value="Pentatricopeptide repeat-containing protein At5g39350 family"/>
    <property type="match status" value="2"/>
</dbReference>
<dbReference type="AlphaFoldDB" id="A0A834SX47"/>
<dbReference type="PANTHER" id="PTHR47926:SF451">
    <property type="entry name" value="TETRATRICOPEPTIDE-LIKE HELICAL DOMAIN SUPERFAMILY"/>
    <property type="match status" value="1"/>
</dbReference>
<evidence type="ECO:0000313" key="5">
    <source>
        <dbReference type="Proteomes" id="UP000634136"/>
    </source>
</evidence>
<feature type="repeat" description="PPR" evidence="3">
    <location>
        <begin position="126"/>
        <end position="160"/>
    </location>
</feature>
<keyword evidence="5" id="KW-1185">Reference proteome</keyword>
<feature type="repeat" description="PPR" evidence="3">
    <location>
        <begin position="395"/>
        <end position="425"/>
    </location>
</feature>
<comment type="caution">
    <text evidence="4">The sequence shown here is derived from an EMBL/GenBank/DDBJ whole genome shotgun (WGS) entry which is preliminary data.</text>
</comment>
<dbReference type="FunFam" id="1.25.40.10:FF:000090">
    <property type="entry name" value="Pentatricopeptide repeat-containing protein, chloroplastic"/>
    <property type="match status" value="1"/>
</dbReference>
<dbReference type="PANTHER" id="PTHR47926">
    <property type="entry name" value="PENTATRICOPEPTIDE REPEAT-CONTAINING PROTEIN"/>
    <property type="match status" value="1"/>
</dbReference>
<dbReference type="FunFam" id="1.25.40.10:FF:000682">
    <property type="entry name" value="Pentatricopeptide repeat-containing protein At3g16610"/>
    <property type="match status" value="1"/>
</dbReference>
<reference evidence="4" key="1">
    <citation type="submission" date="2020-09" db="EMBL/GenBank/DDBJ databases">
        <title>Genome-Enabled Discovery of Anthraquinone Biosynthesis in Senna tora.</title>
        <authorList>
            <person name="Kang S.-H."/>
            <person name="Pandey R.P."/>
            <person name="Lee C.-M."/>
            <person name="Sim J.-S."/>
            <person name="Jeong J.-T."/>
            <person name="Choi B.-S."/>
            <person name="Jung M."/>
            <person name="Ginzburg D."/>
            <person name="Zhao K."/>
            <person name="Won S.Y."/>
            <person name="Oh T.-J."/>
            <person name="Yu Y."/>
            <person name="Kim N.-H."/>
            <person name="Lee O.R."/>
            <person name="Lee T.-H."/>
            <person name="Bashyal P."/>
            <person name="Kim T.-S."/>
            <person name="Lee W.-H."/>
            <person name="Kawkins C."/>
            <person name="Kim C.-K."/>
            <person name="Kim J.S."/>
            <person name="Ahn B.O."/>
            <person name="Rhee S.Y."/>
            <person name="Sohng J.K."/>
        </authorList>
    </citation>
    <scope>NUCLEOTIDE SEQUENCE</scope>
    <source>
        <tissue evidence="4">Leaf</tissue>
    </source>
</reference>
<sequence>MNKLKPPFLSSLDPSLVTLSPLSSITKSFNATINRLSSQGAHTDVLLTYASMLHIHVPSDAYTFPSLLKACTFLNLYSLGRSLHQCIIVNNLSSDAYVASSLINFYVKFGYPNIARKVFDFMPERNVVPWTTVIGSYSREGDLQMAYSLFREMRQQGIQPSVITLLSILSGVSVLTHVRCWHGCAILYGFASDINLSNSLLNVYGKCGSIEDSRRLFDYMEERDLVSWNSLISIYAQIGNLFQVLQLLKTMWAEGVEPDHQTFGSVLSVAASTGELKLGRSVHGQILRAGFDFDAHVETSLIVMYLKGRNIDIAFRIFERSSDKDVVLWTAMISGLVQNESANKALAVFRQMLKFGVKPSTATMVSVVIACAQLGAFDLGTSIHGYILRQELPLDIAAQNSLITMYAKCGNLDQSIVLFNKMSERDLVSWNAIIAGYAQNGYICKALFLFNEMRKDCLTPDSITIISLVQGCASLGALHFGKWIHSHVIRNSPRPCILVDTALVDMYCKCGDLDTAQSCFNEMTSQDLVSWGAIIAGYGYHGKGETALRLYSEFLRRGMKPNHVIFLSVLSSCSHNGLIDQGLNIYQSMSEDFGIAPNLEHHACVVDLLSRAGRVEEAYNLYKKTFPKPMLDVLGILLDACRANGKSELGDTIAKDVLMLRPTNAGNYVQLAHCYASTNNWEGVGEAWTHMRSLGLKKIPGWSFIDIHGTITTFFTDHNSHPQFQDIVLTLNILRMETGKTEEMGVLIPCLQGNALQWDLQTSIH</sequence>
<dbReference type="Pfam" id="PF20431">
    <property type="entry name" value="E_motif"/>
    <property type="match status" value="1"/>
</dbReference>
<feature type="repeat" description="PPR" evidence="3">
    <location>
        <begin position="193"/>
        <end position="223"/>
    </location>
</feature>
<dbReference type="Pfam" id="PF13041">
    <property type="entry name" value="PPR_2"/>
    <property type="match status" value="3"/>
</dbReference>
<feature type="repeat" description="PPR" evidence="3">
    <location>
        <begin position="426"/>
        <end position="460"/>
    </location>
</feature>
<gene>
    <name evidence="4" type="ORF">G2W53_032174</name>
</gene>